<dbReference type="Proteomes" id="UP000324222">
    <property type="component" value="Unassembled WGS sequence"/>
</dbReference>
<name>A0A5B7IUX3_PORTR</name>
<keyword evidence="2" id="KW-1185">Reference proteome</keyword>
<proteinExistence type="predicted"/>
<dbReference type="AlphaFoldDB" id="A0A5B7IUX3"/>
<accession>A0A5B7IUX3</accession>
<evidence type="ECO:0000313" key="1">
    <source>
        <dbReference type="EMBL" id="MPC84458.1"/>
    </source>
</evidence>
<gene>
    <name evidence="1" type="ORF">E2C01_079196</name>
</gene>
<comment type="caution">
    <text evidence="1">The sequence shown here is derived from an EMBL/GenBank/DDBJ whole genome shotgun (WGS) entry which is preliminary data.</text>
</comment>
<sequence length="72" mass="8054">MPLFTHSCSTTTMNHDMKEERMSPVLLGGMCPDGSHLPSSEEPRDLSIKRKSSLIEFCQRNASLLMSSLRIS</sequence>
<reference evidence="1 2" key="1">
    <citation type="submission" date="2019-05" db="EMBL/GenBank/DDBJ databases">
        <title>Another draft genome of Portunus trituberculatus and its Hox gene families provides insights of decapod evolution.</title>
        <authorList>
            <person name="Jeong J.-H."/>
            <person name="Song I."/>
            <person name="Kim S."/>
            <person name="Choi T."/>
            <person name="Kim D."/>
            <person name="Ryu S."/>
            <person name="Kim W."/>
        </authorList>
    </citation>
    <scope>NUCLEOTIDE SEQUENCE [LARGE SCALE GENOMIC DNA]</scope>
    <source>
        <tissue evidence="1">Muscle</tissue>
    </source>
</reference>
<dbReference type="OrthoDB" id="498543at2759"/>
<evidence type="ECO:0000313" key="2">
    <source>
        <dbReference type="Proteomes" id="UP000324222"/>
    </source>
</evidence>
<dbReference type="EMBL" id="VSRR010065474">
    <property type="protein sequence ID" value="MPC84458.1"/>
    <property type="molecule type" value="Genomic_DNA"/>
</dbReference>
<protein>
    <submittedName>
        <fullName evidence="1">Uncharacterized protein</fullName>
    </submittedName>
</protein>
<organism evidence="1 2">
    <name type="scientific">Portunus trituberculatus</name>
    <name type="common">Swimming crab</name>
    <name type="synonym">Neptunus trituberculatus</name>
    <dbReference type="NCBI Taxonomy" id="210409"/>
    <lineage>
        <taxon>Eukaryota</taxon>
        <taxon>Metazoa</taxon>
        <taxon>Ecdysozoa</taxon>
        <taxon>Arthropoda</taxon>
        <taxon>Crustacea</taxon>
        <taxon>Multicrustacea</taxon>
        <taxon>Malacostraca</taxon>
        <taxon>Eumalacostraca</taxon>
        <taxon>Eucarida</taxon>
        <taxon>Decapoda</taxon>
        <taxon>Pleocyemata</taxon>
        <taxon>Brachyura</taxon>
        <taxon>Eubrachyura</taxon>
        <taxon>Portunoidea</taxon>
        <taxon>Portunidae</taxon>
        <taxon>Portuninae</taxon>
        <taxon>Portunus</taxon>
    </lineage>
</organism>